<proteinExistence type="predicted"/>
<sequence>MPALNIDFSDEELAELRETAKARGVTLKSLVREAVTEDLAQRRALAAMTAVLRAFTAEHTTAFDDAFPDDAPTGARRRGAA</sequence>
<reference evidence="1 2" key="1">
    <citation type="submission" date="2018-12" db="EMBL/GenBank/DDBJ databases">
        <title>Draft genome sequence of Embleya hyalina NBRC 13850T.</title>
        <authorList>
            <person name="Komaki H."/>
            <person name="Hosoyama A."/>
            <person name="Kimura A."/>
            <person name="Ichikawa N."/>
            <person name="Tamura T."/>
        </authorList>
    </citation>
    <scope>NUCLEOTIDE SEQUENCE [LARGE SCALE GENOMIC DNA]</scope>
    <source>
        <strain evidence="1 2">NBRC 13850</strain>
    </source>
</reference>
<comment type="caution">
    <text evidence="1">The sequence shown here is derived from an EMBL/GenBank/DDBJ whole genome shotgun (WGS) entry which is preliminary data.</text>
</comment>
<dbReference type="AlphaFoldDB" id="A0A401YR76"/>
<gene>
    <name evidence="1" type="ORF">EHYA_04779</name>
</gene>
<dbReference type="Proteomes" id="UP000286931">
    <property type="component" value="Unassembled WGS sequence"/>
</dbReference>
<accession>A0A401YR76</accession>
<dbReference type="OrthoDB" id="3872513at2"/>
<organism evidence="1 2">
    <name type="scientific">Embleya hyalina</name>
    <dbReference type="NCBI Taxonomy" id="516124"/>
    <lineage>
        <taxon>Bacteria</taxon>
        <taxon>Bacillati</taxon>
        <taxon>Actinomycetota</taxon>
        <taxon>Actinomycetes</taxon>
        <taxon>Kitasatosporales</taxon>
        <taxon>Streptomycetaceae</taxon>
        <taxon>Embleya</taxon>
    </lineage>
</organism>
<dbReference type="EMBL" id="BIFH01000022">
    <property type="protein sequence ID" value="GCD97092.1"/>
    <property type="molecule type" value="Genomic_DNA"/>
</dbReference>
<dbReference type="RefSeq" id="WP_126639098.1">
    <property type="nucleotide sequence ID" value="NZ_BIFH01000022.1"/>
</dbReference>
<keyword evidence="2" id="KW-1185">Reference proteome</keyword>
<evidence type="ECO:0000313" key="2">
    <source>
        <dbReference type="Proteomes" id="UP000286931"/>
    </source>
</evidence>
<name>A0A401YR76_9ACTN</name>
<protein>
    <submittedName>
        <fullName evidence="1">Uncharacterized protein</fullName>
    </submittedName>
</protein>
<evidence type="ECO:0000313" key="1">
    <source>
        <dbReference type="EMBL" id="GCD97092.1"/>
    </source>
</evidence>